<keyword evidence="2" id="KW-1185">Reference proteome</keyword>
<organism evidence="1 2">
    <name type="scientific">Brassica napus</name>
    <name type="common">Rape</name>
    <dbReference type="NCBI Taxonomy" id="3708"/>
    <lineage>
        <taxon>Eukaryota</taxon>
        <taxon>Viridiplantae</taxon>
        <taxon>Streptophyta</taxon>
        <taxon>Embryophyta</taxon>
        <taxon>Tracheophyta</taxon>
        <taxon>Spermatophyta</taxon>
        <taxon>Magnoliopsida</taxon>
        <taxon>eudicotyledons</taxon>
        <taxon>Gunneridae</taxon>
        <taxon>Pentapetalae</taxon>
        <taxon>rosids</taxon>
        <taxon>malvids</taxon>
        <taxon>Brassicales</taxon>
        <taxon>Brassicaceae</taxon>
        <taxon>Brassiceae</taxon>
        <taxon>Brassica</taxon>
    </lineage>
</organism>
<comment type="caution">
    <text evidence="1">The sequence shown here is derived from an EMBL/GenBank/DDBJ whole genome shotgun (WGS) entry which is preliminary data.</text>
</comment>
<reference evidence="1 2" key="1">
    <citation type="submission" date="2021-05" db="EMBL/GenBank/DDBJ databases">
        <title>Genome Assembly of Synthetic Allotetraploid Brassica napus Reveals Homoeologous Exchanges between Subgenomes.</title>
        <authorList>
            <person name="Davis J.T."/>
        </authorList>
    </citation>
    <scope>NUCLEOTIDE SEQUENCE [LARGE SCALE GENOMIC DNA]</scope>
    <source>
        <strain evidence="2">cv. Da-Ae</strain>
        <tissue evidence="1">Seedling</tissue>
    </source>
</reference>
<evidence type="ECO:0000313" key="2">
    <source>
        <dbReference type="Proteomes" id="UP000824890"/>
    </source>
</evidence>
<proteinExistence type="predicted"/>
<evidence type="ECO:0000313" key="1">
    <source>
        <dbReference type="EMBL" id="KAH0853021.1"/>
    </source>
</evidence>
<gene>
    <name evidence="1" type="ORF">HID58_093527</name>
</gene>
<dbReference type="EMBL" id="JAGKQM010000866">
    <property type="protein sequence ID" value="KAH0853021.1"/>
    <property type="molecule type" value="Genomic_DNA"/>
</dbReference>
<accession>A0ABQ7XAV9</accession>
<name>A0ABQ7XAV9_BRANA</name>
<feature type="non-terminal residue" evidence="1">
    <location>
        <position position="1"/>
    </location>
</feature>
<dbReference type="Proteomes" id="UP000824890">
    <property type="component" value="Unassembled WGS sequence"/>
</dbReference>
<sequence>WPAWSNHLTNVEWFDGRTTRRSSSGLLGSSSRRSLTGSMVGPLDVRRVACLGRPLDDRRVVRWSEHSTIFEWSAPTIFEWPAWADHSTIAEWFDARTVRRVSCGSMVLLLEWFDTVRRVVWVDGSFARIVRCSLVDLSFPFEHFLWAFRR</sequence>
<protein>
    <submittedName>
        <fullName evidence="1">Uncharacterized protein</fullName>
    </submittedName>
</protein>